<comment type="caution">
    <text evidence="5">The sequence shown here is derived from an EMBL/GenBank/DDBJ whole genome shotgun (WGS) entry which is preliminary data.</text>
</comment>
<dbReference type="CDD" id="cd03137">
    <property type="entry name" value="GATase1_AraC_1"/>
    <property type="match status" value="1"/>
</dbReference>
<organism evidence="5 6">
    <name type="scientific">Streptoalloteichus tenebrarius (strain ATCC 17920 / DSM 40477 / JCM 4838 / CBS 697.72 / NBRC 16177 / NCIMB 11028 / NRRL B-12390 / A12253. 1 / ISP 5477)</name>
    <name type="common">Streptomyces tenebrarius</name>
    <dbReference type="NCBI Taxonomy" id="1933"/>
    <lineage>
        <taxon>Bacteria</taxon>
        <taxon>Bacillati</taxon>
        <taxon>Actinomycetota</taxon>
        <taxon>Actinomycetes</taxon>
        <taxon>Pseudonocardiales</taxon>
        <taxon>Pseudonocardiaceae</taxon>
        <taxon>Streptoalloteichus</taxon>
    </lineage>
</organism>
<feature type="region of interest" description="Disordered" evidence="3">
    <location>
        <begin position="351"/>
        <end position="377"/>
    </location>
</feature>
<proteinExistence type="predicted"/>
<name>A0ABT1I485_STRSD</name>
<feature type="compositionally biased region" description="Basic residues" evidence="3">
    <location>
        <begin position="27"/>
        <end position="37"/>
    </location>
</feature>
<dbReference type="PROSITE" id="PS01124">
    <property type="entry name" value="HTH_ARAC_FAMILY_2"/>
    <property type="match status" value="1"/>
</dbReference>
<feature type="compositionally biased region" description="Low complexity" evidence="3">
    <location>
        <begin position="357"/>
        <end position="377"/>
    </location>
</feature>
<dbReference type="Pfam" id="PF12833">
    <property type="entry name" value="HTH_18"/>
    <property type="match status" value="1"/>
</dbReference>
<dbReference type="PANTHER" id="PTHR43130">
    <property type="entry name" value="ARAC-FAMILY TRANSCRIPTIONAL REGULATOR"/>
    <property type="match status" value="1"/>
</dbReference>
<dbReference type="Gene3D" id="1.10.10.60">
    <property type="entry name" value="Homeodomain-like"/>
    <property type="match status" value="1"/>
</dbReference>
<accession>A0ABT1I485</accession>
<keyword evidence="1" id="KW-0805">Transcription regulation</keyword>
<evidence type="ECO:0000256" key="1">
    <source>
        <dbReference type="ARBA" id="ARBA00023015"/>
    </source>
</evidence>
<keyword evidence="5" id="KW-0238">DNA-binding</keyword>
<feature type="domain" description="HTH araC/xylS-type" evidence="4">
    <location>
        <begin position="257"/>
        <end position="355"/>
    </location>
</feature>
<keyword evidence="2" id="KW-0804">Transcription</keyword>
<dbReference type="EMBL" id="JAMTCP010000083">
    <property type="protein sequence ID" value="MCP2262621.1"/>
    <property type="molecule type" value="Genomic_DNA"/>
</dbReference>
<dbReference type="SUPFAM" id="SSF46689">
    <property type="entry name" value="Homeodomain-like"/>
    <property type="match status" value="2"/>
</dbReference>
<dbReference type="InterPro" id="IPR018060">
    <property type="entry name" value="HTH_AraC"/>
</dbReference>
<sequence length="377" mass="39925">MLRKDRAMSGSDTVAVDAESGPAPRHIAPRHAGRRPSSRSSSRSPHVVVALALPEVVAFDLSIAAQVFGHRRESHYAFEVCTPGPPLVPTTTGFSISAPASLDALARADTVIVPGFVADGEIAPDALVALRAAHAGGARVVSICTGAFALAAAGLLDGRRATTHWQDSPELARRHPAVEVVDNVLYVDHGDIATSAGVAAGIDLCLHLVRSDLGQRVATEIARRLVFAPFRSGSQAQYVARPLPGRTSRAGDEDGLGATRRWAQDRLAERLTLHDLARHAGYSTRTFSRRFREETGTSPLRWLHERRVALAMRLLEETDLPVERVAAQSGLGTAANLRLHLRRVGGVTPSAHREAFRGTGRAASPARGSGSGAPAAG</sequence>
<evidence type="ECO:0000256" key="2">
    <source>
        <dbReference type="ARBA" id="ARBA00023163"/>
    </source>
</evidence>
<keyword evidence="6" id="KW-1185">Reference proteome</keyword>
<evidence type="ECO:0000256" key="3">
    <source>
        <dbReference type="SAM" id="MobiDB-lite"/>
    </source>
</evidence>
<feature type="region of interest" description="Disordered" evidence="3">
    <location>
        <begin position="1"/>
        <end position="43"/>
    </location>
</feature>
<dbReference type="InterPro" id="IPR029062">
    <property type="entry name" value="Class_I_gatase-like"/>
</dbReference>
<dbReference type="Proteomes" id="UP001205311">
    <property type="component" value="Unassembled WGS sequence"/>
</dbReference>
<gene>
    <name evidence="5" type="ORF">LX15_006363</name>
</gene>
<dbReference type="SUPFAM" id="SSF52317">
    <property type="entry name" value="Class I glutamine amidotransferase-like"/>
    <property type="match status" value="1"/>
</dbReference>
<protein>
    <submittedName>
        <fullName evidence="5">Transcriptional regulator GlxA family, contains an amidase domain and an AraC-type DNA-binding HTH domain</fullName>
    </submittedName>
</protein>
<dbReference type="InterPro" id="IPR002818">
    <property type="entry name" value="DJ-1/PfpI"/>
</dbReference>
<dbReference type="InterPro" id="IPR052158">
    <property type="entry name" value="INH-QAR"/>
</dbReference>
<reference evidence="5 6" key="1">
    <citation type="submission" date="2022-06" db="EMBL/GenBank/DDBJ databases">
        <title>Genomic Encyclopedia of Archaeal and Bacterial Type Strains, Phase II (KMG-II): from individual species to whole genera.</title>
        <authorList>
            <person name="Goeker M."/>
        </authorList>
    </citation>
    <scope>NUCLEOTIDE SEQUENCE [LARGE SCALE GENOMIC DNA]</scope>
    <source>
        <strain evidence="5 6">DSM 40477</strain>
    </source>
</reference>
<dbReference type="SMART" id="SM00342">
    <property type="entry name" value="HTH_ARAC"/>
    <property type="match status" value="1"/>
</dbReference>
<dbReference type="PANTHER" id="PTHR43130:SF3">
    <property type="entry name" value="HTH-TYPE TRANSCRIPTIONAL REGULATOR RV1931C"/>
    <property type="match status" value="1"/>
</dbReference>
<evidence type="ECO:0000259" key="4">
    <source>
        <dbReference type="PROSITE" id="PS01124"/>
    </source>
</evidence>
<evidence type="ECO:0000313" key="5">
    <source>
        <dbReference type="EMBL" id="MCP2262621.1"/>
    </source>
</evidence>
<dbReference type="GO" id="GO:0003677">
    <property type="term" value="F:DNA binding"/>
    <property type="evidence" value="ECO:0007669"/>
    <property type="project" value="UniProtKB-KW"/>
</dbReference>
<evidence type="ECO:0000313" key="6">
    <source>
        <dbReference type="Proteomes" id="UP001205311"/>
    </source>
</evidence>
<dbReference type="Pfam" id="PF01965">
    <property type="entry name" value="DJ-1_PfpI"/>
    <property type="match status" value="1"/>
</dbReference>
<dbReference type="Gene3D" id="3.40.50.880">
    <property type="match status" value="1"/>
</dbReference>
<dbReference type="InterPro" id="IPR009057">
    <property type="entry name" value="Homeodomain-like_sf"/>
</dbReference>